<feature type="region of interest" description="Disordered" evidence="1">
    <location>
        <begin position="1"/>
        <end position="68"/>
    </location>
</feature>
<dbReference type="HOGENOM" id="CLU_2788260_0_0_5"/>
<gene>
    <name evidence="2" type="ORF">HYPDE_40998</name>
</gene>
<dbReference type="EMBL" id="CP005587">
    <property type="protein sequence ID" value="AGK59868.1"/>
    <property type="molecule type" value="Genomic_DNA"/>
</dbReference>
<dbReference type="Proteomes" id="UP000005952">
    <property type="component" value="Chromosome"/>
</dbReference>
<organism evidence="2 3">
    <name type="scientific">Hyphomicrobium denitrificans 1NES1</name>
    <dbReference type="NCBI Taxonomy" id="670307"/>
    <lineage>
        <taxon>Bacteria</taxon>
        <taxon>Pseudomonadati</taxon>
        <taxon>Pseudomonadota</taxon>
        <taxon>Alphaproteobacteria</taxon>
        <taxon>Hyphomicrobiales</taxon>
        <taxon>Hyphomicrobiaceae</taxon>
        <taxon>Hyphomicrobium</taxon>
    </lineage>
</organism>
<protein>
    <submittedName>
        <fullName evidence="2">Uncharacterized protein</fullName>
    </submittedName>
</protein>
<dbReference type="AlphaFoldDB" id="N0BA28"/>
<sequence>MPVSSGGSDSDTANPQIAPGIPGRPRRPSFLDASVPDRGAGTPSLGKRRDSALWLHHYEKDRQRRHPQ</sequence>
<keyword evidence="3" id="KW-1185">Reference proteome</keyword>
<evidence type="ECO:0000256" key="1">
    <source>
        <dbReference type="SAM" id="MobiDB-lite"/>
    </source>
</evidence>
<dbReference type="KEGG" id="hdt:HYPDE_40998"/>
<evidence type="ECO:0000313" key="2">
    <source>
        <dbReference type="EMBL" id="AGK59868.1"/>
    </source>
</evidence>
<reference evidence="2 3" key="1">
    <citation type="journal article" date="2013" name="Genome Announc.">
        <title>Genome sequences for three denitrifying bacterial strains isolated from a uranium- and nitrate-contaminated subsurface environment.</title>
        <authorList>
            <person name="Venkatramanan R."/>
            <person name="Prakash O."/>
            <person name="Woyke T."/>
            <person name="Chain P."/>
            <person name="Goodwin L.A."/>
            <person name="Watson D."/>
            <person name="Brooks S."/>
            <person name="Kostka J.E."/>
            <person name="Green S.J."/>
        </authorList>
    </citation>
    <scope>NUCLEOTIDE SEQUENCE [LARGE SCALE GENOMIC DNA]</scope>
    <source>
        <strain evidence="2 3">1NES1</strain>
    </source>
</reference>
<feature type="compositionally biased region" description="Basic and acidic residues" evidence="1">
    <location>
        <begin position="47"/>
        <end position="62"/>
    </location>
</feature>
<feature type="compositionally biased region" description="Polar residues" evidence="1">
    <location>
        <begin position="1"/>
        <end position="14"/>
    </location>
</feature>
<name>N0BA28_9HYPH</name>
<evidence type="ECO:0000313" key="3">
    <source>
        <dbReference type="Proteomes" id="UP000005952"/>
    </source>
</evidence>
<proteinExistence type="predicted"/>
<dbReference type="STRING" id="670307.HYPDE_40998"/>
<accession>N0BA28</accession>